<dbReference type="Gene3D" id="1.25.40.10">
    <property type="entry name" value="Tetratricopeptide repeat domain"/>
    <property type="match status" value="1"/>
</dbReference>
<protein>
    <recommendedName>
        <fullName evidence="5">Tetratricopeptide repeat protein</fullName>
    </recommendedName>
</protein>
<dbReference type="Pfam" id="PF14559">
    <property type="entry name" value="TPR_19"/>
    <property type="match status" value="1"/>
</dbReference>
<dbReference type="PANTHER" id="PTHR44395:SF1">
    <property type="entry name" value="PROTEIN O-MANNOSYL-TRANSFERASE TMTC3"/>
    <property type="match status" value="1"/>
</dbReference>
<dbReference type="PROSITE" id="PS50005">
    <property type="entry name" value="TPR"/>
    <property type="match status" value="1"/>
</dbReference>
<reference evidence="3 4" key="1">
    <citation type="submission" date="2019-06" db="EMBL/GenBank/DDBJ databases">
        <title>Whole genome shotgun sequence of Flavobacterium flevense NBRC 14960.</title>
        <authorList>
            <person name="Hosoyama A."/>
            <person name="Uohara A."/>
            <person name="Ohji S."/>
            <person name="Ichikawa N."/>
        </authorList>
    </citation>
    <scope>NUCLEOTIDE SEQUENCE [LARGE SCALE GENOMIC DNA]</scope>
    <source>
        <strain evidence="3 4">NBRC 14960</strain>
    </source>
</reference>
<comment type="caution">
    <text evidence="3">The sequence shown here is derived from an EMBL/GenBank/DDBJ whole genome shotgun (WGS) entry which is preliminary data.</text>
</comment>
<dbReference type="SUPFAM" id="SSF48452">
    <property type="entry name" value="TPR-like"/>
    <property type="match status" value="2"/>
</dbReference>
<dbReference type="PANTHER" id="PTHR44395">
    <property type="match status" value="1"/>
</dbReference>
<dbReference type="Proteomes" id="UP000316775">
    <property type="component" value="Unassembled WGS sequence"/>
</dbReference>
<gene>
    <name evidence="3" type="ORF">FFL01_00270</name>
</gene>
<dbReference type="GO" id="GO:0035269">
    <property type="term" value="P:protein O-linked glycosylation via mannose"/>
    <property type="evidence" value="ECO:0007669"/>
    <property type="project" value="TreeGrafter"/>
</dbReference>
<evidence type="ECO:0000256" key="1">
    <source>
        <dbReference type="PROSITE-ProRule" id="PRU00339"/>
    </source>
</evidence>
<accession>A0A4Y4AQG7</accession>
<evidence type="ECO:0000313" key="3">
    <source>
        <dbReference type="EMBL" id="GEC70488.1"/>
    </source>
</evidence>
<organism evidence="3 4">
    <name type="scientific">Flavobacterium flevense</name>
    <dbReference type="NCBI Taxonomy" id="983"/>
    <lineage>
        <taxon>Bacteria</taxon>
        <taxon>Pseudomonadati</taxon>
        <taxon>Bacteroidota</taxon>
        <taxon>Flavobacteriia</taxon>
        <taxon>Flavobacteriales</taxon>
        <taxon>Flavobacteriaceae</taxon>
        <taxon>Flavobacterium</taxon>
    </lineage>
</organism>
<keyword evidence="2" id="KW-0732">Signal</keyword>
<feature type="chain" id="PRO_5021383959" description="Tetratricopeptide repeat protein" evidence="2">
    <location>
        <begin position="26"/>
        <end position="427"/>
    </location>
</feature>
<dbReference type="GO" id="GO:0000030">
    <property type="term" value="F:mannosyltransferase activity"/>
    <property type="evidence" value="ECO:0007669"/>
    <property type="project" value="TreeGrafter"/>
</dbReference>
<dbReference type="InterPro" id="IPR011990">
    <property type="entry name" value="TPR-like_helical_dom_sf"/>
</dbReference>
<keyword evidence="1" id="KW-0802">TPR repeat</keyword>
<evidence type="ECO:0000313" key="4">
    <source>
        <dbReference type="Proteomes" id="UP000316775"/>
    </source>
</evidence>
<dbReference type="AlphaFoldDB" id="A0A4Y4AQG7"/>
<sequence length="427" mass="47534">MNIMNGKFVMLASALLLSVATFAQKKELRAAEKAAKGDDMTEVLRILKEAEPVMANASDEEKAQYFFLKGNAYMALVEKKVDTDANMAQAANTYKELIAAEKASGKQKYSTQAATSITRIKGMLINSGVAATKENNNTEAAKKLYEAYLLDKKDTINLYYAASTYVSAKDYDKAMELYNELKKLNYSGKATEYLATSKINGEENGFATAADRDKAVKLGTHENPKTEEIPSKRGEIYKNMALILVEKGQIAEAKKAVSEARAANPDDTSLMLTEANLYLQTKDFDKYKQIITEVLAKNPNDAALVYNLGVISANANNNADAEKYYKRAVEIKPDYTNAYINLAVLKLQNEKPLIEEMNKLGTSDKDMKRYDVLKKKREDLFKSTLPYLKKAYELDPQNEDIVKTLSGVYGALEMTAEKNALKANMKK</sequence>
<feature type="signal peptide" evidence="2">
    <location>
        <begin position="1"/>
        <end position="25"/>
    </location>
</feature>
<evidence type="ECO:0008006" key="5">
    <source>
        <dbReference type="Google" id="ProtNLM"/>
    </source>
</evidence>
<proteinExistence type="predicted"/>
<dbReference type="STRING" id="983.SAMN05443543_103128"/>
<keyword evidence="4" id="KW-1185">Reference proteome</keyword>
<evidence type="ECO:0000256" key="2">
    <source>
        <dbReference type="SAM" id="SignalP"/>
    </source>
</evidence>
<dbReference type="InterPro" id="IPR019734">
    <property type="entry name" value="TPR_rpt"/>
</dbReference>
<dbReference type="SMART" id="SM00028">
    <property type="entry name" value="TPR"/>
    <property type="match status" value="4"/>
</dbReference>
<dbReference type="EMBL" id="BJNP01000001">
    <property type="protein sequence ID" value="GEC70488.1"/>
    <property type="molecule type" value="Genomic_DNA"/>
</dbReference>
<dbReference type="Pfam" id="PF13174">
    <property type="entry name" value="TPR_6"/>
    <property type="match status" value="1"/>
</dbReference>
<feature type="repeat" description="TPR" evidence="1">
    <location>
        <begin position="302"/>
        <end position="335"/>
    </location>
</feature>
<name>A0A4Y4AQG7_9FLAO</name>